<name>A0A510KJ00_9FUSO</name>
<dbReference type="InterPro" id="IPR025714">
    <property type="entry name" value="Methyltranfer_dom"/>
</dbReference>
<dbReference type="PANTHER" id="PTHR43861">
    <property type="entry name" value="TRANS-ACONITATE 2-METHYLTRANSFERASE-RELATED"/>
    <property type="match status" value="1"/>
</dbReference>
<dbReference type="Gene3D" id="3.40.50.150">
    <property type="entry name" value="Vaccinia Virus protein VP39"/>
    <property type="match status" value="1"/>
</dbReference>
<dbReference type="EMBL" id="AP019840">
    <property type="protein sequence ID" value="BBM51670.1"/>
    <property type="molecule type" value="Genomic_DNA"/>
</dbReference>
<evidence type="ECO:0000313" key="3">
    <source>
        <dbReference type="Proteomes" id="UP000321378"/>
    </source>
</evidence>
<evidence type="ECO:0000259" key="1">
    <source>
        <dbReference type="Pfam" id="PF13847"/>
    </source>
</evidence>
<dbReference type="Pfam" id="PF13847">
    <property type="entry name" value="Methyltransf_31"/>
    <property type="match status" value="1"/>
</dbReference>
<dbReference type="GO" id="GO:0032259">
    <property type="term" value="P:methylation"/>
    <property type="evidence" value="ECO:0007669"/>
    <property type="project" value="UniProtKB-KW"/>
</dbReference>
<dbReference type="InterPro" id="IPR029063">
    <property type="entry name" value="SAM-dependent_MTases_sf"/>
</dbReference>
<dbReference type="STRING" id="1122173.GCA_000482505_01234"/>
<feature type="domain" description="Methyltransferase" evidence="1">
    <location>
        <begin position="29"/>
        <end position="174"/>
    </location>
</feature>
<keyword evidence="2" id="KW-0808">Transferase</keyword>
<dbReference type="CDD" id="cd02440">
    <property type="entry name" value="AdoMet_MTases"/>
    <property type="match status" value="1"/>
</dbReference>
<dbReference type="SUPFAM" id="SSF53335">
    <property type="entry name" value="S-adenosyl-L-methionine-dependent methyltransferases"/>
    <property type="match status" value="1"/>
</dbReference>
<dbReference type="Gene3D" id="2.20.25.110">
    <property type="entry name" value="S-adenosyl-L-methionine-dependent methyltransferases"/>
    <property type="match status" value="1"/>
</dbReference>
<keyword evidence="2" id="KW-0489">Methyltransferase</keyword>
<proteinExistence type="predicted"/>
<reference evidence="2 3" key="1">
    <citation type="submission" date="2019-07" db="EMBL/GenBank/DDBJ databases">
        <title>Complete Genome Sequence of Leptotrichia trevisanii Strain JMUB3935.</title>
        <authorList>
            <person name="Watanabe S."/>
            <person name="Cui L."/>
        </authorList>
    </citation>
    <scope>NUCLEOTIDE SEQUENCE [LARGE SCALE GENOMIC DNA]</scope>
    <source>
        <strain evidence="2 3">JMUB3935</strain>
    </source>
</reference>
<dbReference type="GO" id="GO:0008168">
    <property type="term" value="F:methyltransferase activity"/>
    <property type="evidence" value="ECO:0007669"/>
    <property type="project" value="UniProtKB-KW"/>
</dbReference>
<dbReference type="RefSeq" id="WP_146996107.1">
    <property type="nucleotide sequence ID" value="NZ_AP019840.1"/>
</dbReference>
<protein>
    <submittedName>
        <fullName evidence="2">Type 11 methyltransferase</fullName>
    </submittedName>
</protein>
<accession>A0A510KJ00</accession>
<dbReference type="Proteomes" id="UP000321378">
    <property type="component" value="Chromosome"/>
</dbReference>
<evidence type="ECO:0000313" key="2">
    <source>
        <dbReference type="EMBL" id="BBM51670.1"/>
    </source>
</evidence>
<organism evidence="2 3">
    <name type="scientific">Leptotrichia trevisanii</name>
    <dbReference type="NCBI Taxonomy" id="109328"/>
    <lineage>
        <taxon>Bacteria</taxon>
        <taxon>Fusobacteriati</taxon>
        <taxon>Fusobacteriota</taxon>
        <taxon>Fusobacteriia</taxon>
        <taxon>Fusobacteriales</taxon>
        <taxon>Leptotrichiaceae</taxon>
        <taxon>Leptotrichia</taxon>
    </lineage>
</organism>
<sequence length="246" mass="29805">MHKEFAEIYDIFMKYVNYDEWYKFLRMFIKKNGTVLDLGCGTGEFIWRFLRDGFSVVGVDLSEKMLEMSEKKLLKKNFANNYKLVKENIVNYENINENNDIQQVDYIICNFDTVNYLKNEKEFLKFIEKCNQNLKKDGYLIFDAVTEDIFEEIFENDIFLDEEPEYTSIWRHEQLSENKHLIEIDLFIRENENDNLFRKYNEVQHKFIYEPEWIVETVQNNGFEVFDTASNLEFGESRIFFVLKKL</sequence>
<gene>
    <name evidence="2" type="ORF">JMUB3935_0645</name>
</gene>
<dbReference type="AlphaFoldDB" id="A0A510KJ00"/>